<evidence type="ECO:0000313" key="1">
    <source>
        <dbReference type="EMBL" id="PPR92376.1"/>
    </source>
</evidence>
<organism evidence="1 2">
    <name type="scientific">Gossypium barbadense</name>
    <name type="common">Sea Island cotton</name>
    <name type="synonym">Hibiscus barbadensis</name>
    <dbReference type="NCBI Taxonomy" id="3634"/>
    <lineage>
        <taxon>Eukaryota</taxon>
        <taxon>Viridiplantae</taxon>
        <taxon>Streptophyta</taxon>
        <taxon>Embryophyta</taxon>
        <taxon>Tracheophyta</taxon>
        <taxon>Spermatophyta</taxon>
        <taxon>Magnoliopsida</taxon>
        <taxon>eudicotyledons</taxon>
        <taxon>Gunneridae</taxon>
        <taxon>Pentapetalae</taxon>
        <taxon>rosids</taxon>
        <taxon>malvids</taxon>
        <taxon>Malvales</taxon>
        <taxon>Malvaceae</taxon>
        <taxon>Malvoideae</taxon>
        <taxon>Gossypium</taxon>
    </lineage>
</organism>
<accession>A0A2P5WMQ6</accession>
<gene>
    <name evidence="1" type="ORF">GOBAR_AA28298</name>
</gene>
<proteinExistence type="predicted"/>
<dbReference type="Proteomes" id="UP000239757">
    <property type="component" value="Unassembled WGS sequence"/>
</dbReference>
<sequence>MEFGESSKWRWAKSTDKLAHSVVLSTPPTSWARWFHVAAWNIVIFDNGNHFTEDIAKSVEKSLQEDKKRHMRVVRQIGWEAPQEGWIKIDTDGAVGSCQMGVEDIAEV</sequence>
<evidence type="ECO:0000313" key="2">
    <source>
        <dbReference type="Proteomes" id="UP000239757"/>
    </source>
</evidence>
<name>A0A2P5WMQ6_GOSBA</name>
<dbReference type="EMBL" id="KZ667088">
    <property type="protein sequence ID" value="PPR92376.1"/>
    <property type="molecule type" value="Genomic_DNA"/>
</dbReference>
<dbReference type="AlphaFoldDB" id="A0A2P5WMQ6"/>
<reference evidence="1 2" key="1">
    <citation type="submission" date="2015-01" db="EMBL/GenBank/DDBJ databases">
        <title>Genome of allotetraploid Gossypium barbadense reveals genomic plasticity and fiber elongation in cotton evolution.</title>
        <authorList>
            <person name="Chen X."/>
            <person name="Liu X."/>
            <person name="Zhao B."/>
            <person name="Zheng H."/>
            <person name="Hu Y."/>
            <person name="Lu G."/>
            <person name="Yang C."/>
            <person name="Chen J."/>
            <person name="Shan C."/>
            <person name="Zhang L."/>
            <person name="Zhou Y."/>
            <person name="Wang L."/>
            <person name="Guo W."/>
            <person name="Bai Y."/>
            <person name="Ruan J."/>
            <person name="Shangguan X."/>
            <person name="Mao Y."/>
            <person name="Jiang J."/>
            <person name="Zhu Y."/>
            <person name="Lei J."/>
            <person name="Kang H."/>
            <person name="Chen S."/>
            <person name="He X."/>
            <person name="Wang R."/>
            <person name="Wang Y."/>
            <person name="Chen J."/>
            <person name="Wang L."/>
            <person name="Yu S."/>
            <person name="Wang B."/>
            <person name="Wei J."/>
            <person name="Song S."/>
            <person name="Lu X."/>
            <person name="Gao Z."/>
            <person name="Gu W."/>
            <person name="Deng X."/>
            <person name="Ma D."/>
            <person name="Wang S."/>
            <person name="Liang W."/>
            <person name="Fang L."/>
            <person name="Cai C."/>
            <person name="Zhu X."/>
            <person name="Zhou B."/>
            <person name="Zhang Y."/>
            <person name="Chen Z."/>
            <person name="Xu S."/>
            <person name="Zhu R."/>
            <person name="Wang S."/>
            <person name="Zhang T."/>
            <person name="Zhao G."/>
        </authorList>
    </citation>
    <scope>NUCLEOTIDE SEQUENCE [LARGE SCALE GENOMIC DNA]</scope>
    <source>
        <strain evidence="2">cv. Xinhai21</strain>
        <tissue evidence="1">Leaf</tissue>
    </source>
</reference>
<protein>
    <submittedName>
        <fullName evidence="1">Uncharacterized protein</fullName>
    </submittedName>
</protein>